<reference evidence="1" key="1">
    <citation type="journal article" date="2022" name="bioRxiv">
        <title>Sequencing and chromosome-scale assembly of the giantPleurodeles waltlgenome.</title>
        <authorList>
            <person name="Brown T."/>
            <person name="Elewa A."/>
            <person name="Iarovenko S."/>
            <person name="Subramanian E."/>
            <person name="Araus A.J."/>
            <person name="Petzold A."/>
            <person name="Susuki M."/>
            <person name="Suzuki K.-i.T."/>
            <person name="Hayashi T."/>
            <person name="Toyoda A."/>
            <person name="Oliveira C."/>
            <person name="Osipova E."/>
            <person name="Leigh N.D."/>
            <person name="Simon A."/>
            <person name="Yun M.H."/>
        </authorList>
    </citation>
    <scope>NUCLEOTIDE SEQUENCE</scope>
    <source>
        <strain evidence="1">20211129_DDA</strain>
        <tissue evidence="1">Liver</tissue>
    </source>
</reference>
<protein>
    <submittedName>
        <fullName evidence="1">Uncharacterized protein</fullName>
    </submittedName>
</protein>
<name>A0AAV7QZL2_PLEWA</name>
<accession>A0AAV7QZL2</accession>
<proteinExistence type="predicted"/>
<dbReference type="Proteomes" id="UP001066276">
    <property type="component" value="Chromosome 6"/>
</dbReference>
<evidence type="ECO:0000313" key="1">
    <source>
        <dbReference type="EMBL" id="KAJ1144640.1"/>
    </source>
</evidence>
<keyword evidence="2" id="KW-1185">Reference proteome</keyword>
<organism evidence="1 2">
    <name type="scientific">Pleurodeles waltl</name>
    <name type="common">Iberian ribbed newt</name>
    <dbReference type="NCBI Taxonomy" id="8319"/>
    <lineage>
        <taxon>Eukaryota</taxon>
        <taxon>Metazoa</taxon>
        <taxon>Chordata</taxon>
        <taxon>Craniata</taxon>
        <taxon>Vertebrata</taxon>
        <taxon>Euteleostomi</taxon>
        <taxon>Amphibia</taxon>
        <taxon>Batrachia</taxon>
        <taxon>Caudata</taxon>
        <taxon>Salamandroidea</taxon>
        <taxon>Salamandridae</taxon>
        <taxon>Pleurodelinae</taxon>
        <taxon>Pleurodeles</taxon>
    </lineage>
</organism>
<dbReference type="EMBL" id="JANPWB010000010">
    <property type="protein sequence ID" value="KAJ1144640.1"/>
    <property type="molecule type" value="Genomic_DNA"/>
</dbReference>
<gene>
    <name evidence="1" type="ORF">NDU88_010937</name>
</gene>
<comment type="caution">
    <text evidence="1">The sequence shown here is derived from an EMBL/GenBank/DDBJ whole genome shotgun (WGS) entry which is preliminary data.</text>
</comment>
<sequence>MDHQPLLSIAGSAVGSTKESGELGLKNMAESWLVLLGMRWAQLLSTMQATLCWEGRPDDLLIHWGKLLDEPEFEGPAGRYGIRPHSGGTTAMLHGHTMAKNYRMSRVEGSCVSWDGGEVQKEVEQIHGQMQGRLTPGAL</sequence>
<evidence type="ECO:0000313" key="2">
    <source>
        <dbReference type="Proteomes" id="UP001066276"/>
    </source>
</evidence>
<dbReference type="AlphaFoldDB" id="A0AAV7QZL2"/>